<reference evidence="2 3" key="1">
    <citation type="submission" date="2019-03" db="EMBL/GenBank/DDBJ databases">
        <title>Subsurface microbial communities from deep shales in Ohio and West Virginia, USA.</title>
        <authorList>
            <person name="Wrighton K."/>
        </authorList>
    </citation>
    <scope>NUCLEOTIDE SEQUENCE [LARGE SCALE GENOMIC DNA]</scope>
    <source>
        <strain evidence="2 3">MSL 6dP</strain>
    </source>
</reference>
<organism evidence="2 3">
    <name type="scientific">Orenia marismortui</name>
    <dbReference type="NCBI Taxonomy" id="46469"/>
    <lineage>
        <taxon>Bacteria</taxon>
        <taxon>Bacillati</taxon>
        <taxon>Bacillota</taxon>
        <taxon>Clostridia</taxon>
        <taxon>Halanaerobiales</taxon>
        <taxon>Halobacteroidaceae</taxon>
        <taxon>Orenia</taxon>
    </lineage>
</organism>
<keyword evidence="3" id="KW-1185">Reference proteome</keyword>
<protein>
    <submittedName>
        <fullName evidence="2">Uncharacterized protein</fullName>
    </submittedName>
</protein>
<dbReference type="Proteomes" id="UP000295832">
    <property type="component" value="Unassembled WGS sequence"/>
</dbReference>
<evidence type="ECO:0000313" key="2">
    <source>
        <dbReference type="EMBL" id="TDX59228.1"/>
    </source>
</evidence>
<keyword evidence="1" id="KW-0732">Signal</keyword>
<accession>A0A4R8HIA3</accession>
<dbReference type="EMBL" id="SOEG01000001">
    <property type="protein sequence ID" value="TDX59228.1"/>
    <property type="molecule type" value="Genomic_DNA"/>
</dbReference>
<dbReference type="AlphaFoldDB" id="A0A4R8HIA3"/>
<proteinExistence type="predicted"/>
<feature type="chain" id="PRO_5020817572" evidence="1">
    <location>
        <begin position="25"/>
        <end position="99"/>
    </location>
</feature>
<name>A0A4R8HIA3_9FIRM</name>
<feature type="signal peptide" evidence="1">
    <location>
        <begin position="1"/>
        <end position="24"/>
    </location>
</feature>
<sequence length="99" mass="11617">MMKKLFILYLALVILALYTPSVFAETVKLDSQILEVYENELVKLASQEKFDNLFEVMQKLVKNALSTEEKIIKAEDINVMNFKYNSDSKIIIYYQLKQK</sequence>
<evidence type="ECO:0000313" key="3">
    <source>
        <dbReference type="Proteomes" id="UP000295832"/>
    </source>
</evidence>
<gene>
    <name evidence="2" type="ORF">C7959_101115</name>
</gene>
<dbReference type="STRING" id="926561.GCA_000379025_00938"/>
<evidence type="ECO:0000256" key="1">
    <source>
        <dbReference type="SAM" id="SignalP"/>
    </source>
</evidence>
<comment type="caution">
    <text evidence="2">The sequence shown here is derived from an EMBL/GenBank/DDBJ whole genome shotgun (WGS) entry which is preliminary data.</text>
</comment>